<dbReference type="PANTHER" id="PTHR22770:SF13">
    <property type="entry name" value="RING-TYPE DOMAIN-CONTAINING PROTEIN"/>
    <property type="match status" value="1"/>
</dbReference>
<dbReference type="Proteomes" id="UP000001542">
    <property type="component" value="Unassembled WGS sequence"/>
</dbReference>
<dbReference type="OrthoDB" id="9977870at2759"/>
<keyword evidence="4" id="KW-0833">Ubl conjugation pathway</keyword>
<evidence type="ECO:0000256" key="1">
    <source>
        <dbReference type="ARBA" id="ARBA00004906"/>
    </source>
</evidence>
<dbReference type="EMBL" id="DS113338">
    <property type="protein sequence ID" value="EAY10423.1"/>
    <property type="molecule type" value="Genomic_DNA"/>
</dbReference>
<dbReference type="RefSeq" id="XP_001322646.1">
    <property type="nucleotide sequence ID" value="XM_001322611.1"/>
</dbReference>
<dbReference type="AlphaFoldDB" id="A2EA83"/>
<dbReference type="VEuPathDB" id="TrichDB:TVAG_271140"/>
<evidence type="ECO:0000256" key="4">
    <source>
        <dbReference type="ARBA" id="ARBA00022786"/>
    </source>
</evidence>
<gene>
    <name evidence="6" type="ORF">TVAG_271140</name>
</gene>
<evidence type="ECO:0000256" key="3">
    <source>
        <dbReference type="ARBA" id="ARBA00022771"/>
    </source>
</evidence>
<dbReference type="SUPFAM" id="SSF57850">
    <property type="entry name" value="RING/U-box"/>
    <property type="match status" value="1"/>
</dbReference>
<dbReference type="STRING" id="5722.A2EA83"/>
<dbReference type="PANTHER" id="PTHR22770">
    <property type="entry name" value="UBIQUITIN CONJUGATING ENZYME 7 INTERACTING PROTEIN-RELATED"/>
    <property type="match status" value="1"/>
</dbReference>
<name>A2EA83_TRIV3</name>
<dbReference type="InterPro" id="IPR051628">
    <property type="entry name" value="LUBAC_E3_Ligases"/>
</dbReference>
<organism evidence="6 7">
    <name type="scientific">Trichomonas vaginalis (strain ATCC PRA-98 / G3)</name>
    <dbReference type="NCBI Taxonomy" id="412133"/>
    <lineage>
        <taxon>Eukaryota</taxon>
        <taxon>Metamonada</taxon>
        <taxon>Parabasalia</taxon>
        <taxon>Trichomonadida</taxon>
        <taxon>Trichomonadidae</taxon>
        <taxon>Trichomonas</taxon>
    </lineage>
</organism>
<evidence type="ECO:0000256" key="2">
    <source>
        <dbReference type="ARBA" id="ARBA00022723"/>
    </source>
</evidence>
<accession>A2EA83</accession>
<dbReference type="Gene3D" id="1.20.120.1750">
    <property type="match status" value="1"/>
</dbReference>
<dbReference type="GO" id="GO:0043161">
    <property type="term" value="P:proteasome-mediated ubiquitin-dependent protein catabolic process"/>
    <property type="evidence" value="ECO:0000318"/>
    <property type="project" value="GO_Central"/>
</dbReference>
<reference evidence="6" key="1">
    <citation type="submission" date="2006-10" db="EMBL/GenBank/DDBJ databases">
        <authorList>
            <person name="Amadeo P."/>
            <person name="Zhao Q."/>
            <person name="Wortman J."/>
            <person name="Fraser-Liggett C."/>
            <person name="Carlton J."/>
        </authorList>
    </citation>
    <scope>NUCLEOTIDE SEQUENCE</scope>
    <source>
        <strain evidence="6">G3</strain>
    </source>
</reference>
<protein>
    <submittedName>
        <fullName evidence="6">Uncharacterized protein</fullName>
    </submittedName>
</protein>
<keyword evidence="7" id="KW-1185">Reference proteome</keyword>
<keyword evidence="2" id="KW-0479">Metal-binding</keyword>
<dbReference type="VEuPathDB" id="TrichDB:TVAGG3_0167310"/>
<reference evidence="6" key="2">
    <citation type="journal article" date="2007" name="Science">
        <title>Draft genome sequence of the sexually transmitted pathogen Trichomonas vaginalis.</title>
        <authorList>
            <person name="Carlton J.M."/>
            <person name="Hirt R.P."/>
            <person name="Silva J.C."/>
            <person name="Delcher A.L."/>
            <person name="Schatz M."/>
            <person name="Zhao Q."/>
            <person name="Wortman J.R."/>
            <person name="Bidwell S.L."/>
            <person name="Alsmark U.C.M."/>
            <person name="Besteiro S."/>
            <person name="Sicheritz-Ponten T."/>
            <person name="Noel C.J."/>
            <person name="Dacks J.B."/>
            <person name="Foster P.G."/>
            <person name="Simillion C."/>
            <person name="Van de Peer Y."/>
            <person name="Miranda-Saavedra D."/>
            <person name="Barton G.J."/>
            <person name="Westrop G.D."/>
            <person name="Mueller S."/>
            <person name="Dessi D."/>
            <person name="Fiori P.L."/>
            <person name="Ren Q."/>
            <person name="Paulsen I."/>
            <person name="Zhang H."/>
            <person name="Bastida-Corcuera F.D."/>
            <person name="Simoes-Barbosa A."/>
            <person name="Brown M.T."/>
            <person name="Hayes R.D."/>
            <person name="Mukherjee M."/>
            <person name="Okumura C.Y."/>
            <person name="Schneider R."/>
            <person name="Smith A.J."/>
            <person name="Vanacova S."/>
            <person name="Villalvazo M."/>
            <person name="Haas B.J."/>
            <person name="Pertea M."/>
            <person name="Feldblyum T.V."/>
            <person name="Utterback T.R."/>
            <person name="Shu C.L."/>
            <person name="Osoegawa K."/>
            <person name="de Jong P.J."/>
            <person name="Hrdy I."/>
            <person name="Horvathova L."/>
            <person name="Zubacova Z."/>
            <person name="Dolezal P."/>
            <person name="Malik S.B."/>
            <person name="Logsdon J.M. Jr."/>
            <person name="Henze K."/>
            <person name="Gupta A."/>
            <person name="Wang C.C."/>
            <person name="Dunne R.L."/>
            <person name="Upcroft J.A."/>
            <person name="Upcroft P."/>
            <person name="White O."/>
            <person name="Salzberg S.L."/>
            <person name="Tang P."/>
            <person name="Chiu C.-H."/>
            <person name="Lee Y.-S."/>
            <person name="Embley T.M."/>
            <person name="Coombs G.H."/>
            <person name="Mottram J.C."/>
            <person name="Tachezy J."/>
            <person name="Fraser-Liggett C.M."/>
            <person name="Johnson P.J."/>
        </authorList>
    </citation>
    <scope>NUCLEOTIDE SEQUENCE [LARGE SCALE GENOMIC DNA]</scope>
    <source>
        <strain evidence="6">G3</strain>
    </source>
</reference>
<keyword evidence="3" id="KW-0863">Zinc-finger</keyword>
<keyword evidence="5" id="KW-0862">Zinc</keyword>
<evidence type="ECO:0000313" key="7">
    <source>
        <dbReference type="Proteomes" id="UP000001542"/>
    </source>
</evidence>
<dbReference type="GO" id="GO:0008270">
    <property type="term" value="F:zinc ion binding"/>
    <property type="evidence" value="ECO:0007669"/>
    <property type="project" value="UniProtKB-KW"/>
</dbReference>
<dbReference type="GO" id="GO:0097039">
    <property type="term" value="P:protein linear polyubiquitination"/>
    <property type="evidence" value="ECO:0000318"/>
    <property type="project" value="GO_Central"/>
</dbReference>
<dbReference type="Pfam" id="PF26200">
    <property type="entry name" value="Rcat_RNF216"/>
    <property type="match status" value="1"/>
</dbReference>
<dbReference type="GO" id="GO:0043130">
    <property type="term" value="F:ubiquitin binding"/>
    <property type="evidence" value="ECO:0000318"/>
    <property type="project" value="GO_Central"/>
</dbReference>
<dbReference type="InParanoid" id="A2EA83"/>
<evidence type="ECO:0000256" key="5">
    <source>
        <dbReference type="ARBA" id="ARBA00022833"/>
    </source>
</evidence>
<proteinExistence type="predicted"/>
<comment type="pathway">
    <text evidence="1">Protein modification; protein ubiquitination.</text>
</comment>
<dbReference type="GO" id="GO:0004842">
    <property type="term" value="F:ubiquitin-protein transferase activity"/>
    <property type="evidence" value="ECO:0000318"/>
    <property type="project" value="GO_Central"/>
</dbReference>
<dbReference type="KEGG" id="tva:4768350"/>
<dbReference type="GO" id="GO:0000151">
    <property type="term" value="C:ubiquitin ligase complex"/>
    <property type="evidence" value="ECO:0000318"/>
    <property type="project" value="GO_Central"/>
</dbReference>
<evidence type="ECO:0000313" key="6">
    <source>
        <dbReference type="EMBL" id="EAY10423.1"/>
    </source>
</evidence>
<sequence length="544" mass="62547">MNYFDDKGILYRNSNNNNGVPILLINNQSKSIEITEHAMKLLKPFGFRSYEIITSYDVFISNLSKYRLSNIEFEKIISSFSNKFGKIIIEKCPIDVNSKNNDILCQKKLVMMSPAFINPFINEIKGELYKNAPKRLIIPPDVAPSIIVRVPIVMKAVFDWVKENKLNLKLDNGAIFGKTKDVENALNLMKVNKPKIPFKAYPIPHGYDINRLALSKKRYYFVNKATKELFVPDTETDENILEYLQQFQNDTQSKTDKTLGNDEIPSVLADEIGCCENPATQSKNPVNIFFKDGTVVSRPICLTCARDAIKYSSLKNLIDQNDEIKIDELLEVSEIIDEFSLYPCTIDTTTQIYWPIIPFCQFMWTLLSSPISSQTARAYFTVIVSIMIHKSPMFVFCPIHPKYLYNASIKKCRCLVEGCNQILCIYCKQWHAKNDKCPAKELLTKVPPGFRKCPNCGQFVEKTSACNHISCSCGKHFCYYCGAGPFNTSDECYDHMSKTENVERSPGRHWEFPPDWYRYIEKPHPVSDDVLNRFFDAYPQFRPV</sequence>